<protein>
    <submittedName>
        <fullName evidence="2">Uncharacterized protein</fullName>
    </submittedName>
</protein>
<dbReference type="Gramene" id="KCW84450">
    <property type="protein sequence ID" value="KCW84450"/>
    <property type="gene ID" value="EUGRSUZ_B01290"/>
</dbReference>
<feature type="compositionally biased region" description="Basic and acidic residues" evidence="1">
    <location>
        <begin position="63"/>
        <end position="74"/>
    </location>
</feature>
<dbReference type="InParanoid" id="A0A059D2N8"/>
<gene>
    <name evidence="2" type="ORF">EUGRSUZ_B01290</name>
</gene>
<dbReference type="AlphaFoldDB" id="A0A059D2N8"/>
<name>A0A059D2N8_EUCGR</name>
<evidence type="ECO:0000256" key="1">
    <source>
        <dbReference type="SAM" id="MobiDB-lite"/>
    </source>
</evidence>
<accession>A0A059D2N8</accession>
<sequence length="74" mass="8239">MNGRDPASRIKKNTAGSSEEALFARDLVDLPHTVLSTAVNRGDSPANAVFDEDYSEIPPQIEMNRDDKEKELHQ</sequence>
<evidence type="ECO:0000313" key="2">
    <source>
        <dbReference type="EMBL" id="KCW84450.1"/>
    </source>
</evidence>
<feature type="region of interest" description="Disordered" evidence="1">
    <location>
        <begin position="55"/>
        <end position="74"/>
    </location>
</feature>
<reference evidence="2" key="1">
    <citation type="submission" date="2013-07" db="EMBL/GenBank/DDBJ databases">
        <title>The genome of Eucalyptus grandis.</title>
        <authorList>
            <person name="Schmutz J."/>
            <person name="Hayes R."/>
            <person name="Myburg A."/>
            <person name="Tuskan G."/>
            <person name="Grattapaglia D."/>
            <person name="Rokhsar D.S."/>
        </authorList>
    </citation>
    <scope>NUCLEOTIDE SEQUENCE</scope>
    <source>
        <tissue evidence="2">Leaf extractions</tissue>
    </source>
</reference>
<proteinExistence type="predicted"/>
<organism evidence="2">
    <name type="scientific">Eucalyptus grandis</name>
    <name type="common">Flooded gum</name>
    <dbReference type="NCBI Taxonomy" id="71139"/>
    <lineage>
        <taxon>Eukaryota</taxon>
        <taxon>Viridiplantae</taxon>
        <taxon>Streptophyta</taxon>
        <taxon>Embryophyta</taxon>
        <taxon>Tracheophyta</taxon>
        <taxon>Spermatophyta</taxon>
        <taxon>Magnoliopsida</taxon>
        <taxon>eudicotyledons</taxon>
        <taxon>Gunneridae</taxon>
        <taxon>Pentapetalae</taxon>
        <taxon>rosids</taxon>
        <taxon>malvids</taxon>
        <taxon>Myrtales</taxon>
        <taxon>Myrtaceae</taxon>
        <taxon>Myrtoideae</taxon>
        <taxon>Eucalypteae</taxon>
        <taxon>Eucalyptus</taxon>
    </lineage>
</organism>
<dbReference type="EMBL" id="KK198754">
    <property type="protein sequence ID" value="KCW84450.1"/>
    <property type="molecule type" value="Genomic_DNA"/>
</dbReference>